<comment type="similarity">
    <text evidence="1">To bacterial alkanal monooxygenase alpha and beta chains.</text>
</comment>
<dbReference type="CDD" id="cd00347">
    <property type="entry name" value="Flavin_utilizing_monoxygenases"/>
    <property type="match status" value="1"/>
</dbReference>
<evidence type="ECO:0000313" key="4">
    <source>
        <dbReference type="EMBL" id="GGA96307.1"/>
    </source>
</evidence>
<dbReference type="InterPro" id="IPR050766">
    <property type="entry name" value="Bact_Lucif_Oxidored"/>
</dbReference>
<dbReference type="FunFam" id="3.20.20.30:FF:000002">
    <property type="entry name" value="LLM class flavin-dependent oxidoreductase"/>
    <property type="match status" value="1"/>
</dbReference>
<evidence type="ECO:0000256" key="1">
    <source>
        <dbReference type="ARBA" id="ARBA00007789"/>
    </source>
</evidence>
<dbReference type="InterPro" id="IPR019949">
    <property type="entry name" value="CmoO-like"/>
</dbReference>
<proteinExistence type="predicted"/>
<reference evidence="4" key="2">
    <citation type="submission" date="2020-09" db="EMBL/GenBank/DDBJ databases">
        <authorList>
            <person name="Sun Q."/>
            <person name="Zhou Y."/>
        </authorList>
    </citation>
    <scope>NUCLEOTIDE SEQUENCE</scope>
    <source>
        <strain evidence="4">CGMCC 1.15322</strain>
    </source>
</reference>
<evidence type="ECO:0000313" key="5">
    <source>
        <dbReference type="Proteomes" id="UP000620596"/>
    </source>
</evidence>
<dbReference type="NCBIfam" id="TIGR03558">
    <property type="entry name" value="oxido_grp_1"/>
    <property type="match status" value="1"/>
</dbReference>
<dbReference type="GO" id="GO:0016705">
    <property type="term" value="F:oxidoreductase activity, acting on paired donors, with incorporation or reduction of molecular oxygen"/>
    <property type="evidence" value="ECO:0007669"/>
    <property type="project" value="InterPro"/>
</dbReference>
<dbReference type="PANTHER" id="PTHR30137">
    <property type="entry name" value="LUCIFERASE-LIKE MONOOXYGENASE"/>
    <property type="match status" value="1"/>
</dbReference>
<dbReference type="GO" id="GO:0005829">
    <property type="term" value="C:cytosol"/>
    <property type="evidence" value="ECO:0007669"/>
    <property type="project" value="TreeGrafter"/>
</dbReference>
<evidence type="ECO:0000259" key="3">
    <source>
        <dbReference type="Pfam" id="PF00296"/>
    </source>
</evidence>
<dbReference type="Pfam" id="PF00296">
    <property type="entry name" value="Bac_luciferase"/>
    <property type="match status" value="1"/>
</dbReference>
<reference evidence="4" key="1">
    <citation type="journal article" date="2014" name="Int. J. Syst. Evol. Microbiol.">
        <title>Complete genome sequence of Corynebacterium casei LMG S-19264T (=DSM 44701T), isolated from a smear-ripened cheese.</title>
        <authorList>
            <consortium name="US DOE Joint Genome Institute (JGI-PGF)"/>
            <person name="Walter F."/>
            <person name="Albersmeier A."/>
            <person name="Kalinowski J."/>
            <person name="Ruckert C."/>
        </authorList>
    </citation>
    <scope>NUCLEOTIDE SEQUENCE</scope>
    <source>
        <strain evidence="4">CGMCC 1.15322</strain>
    </source>
</reference>
<dbReference type="InterPro" id="IPR036661">
    <property type="entry name" value="Luciferase-like_sf"/>
</dbReference>
<gene>
    <name evidence="4" type="primary">ywcH</name>
    <name evidence="4" type="ORF">GCM10011496_16680</name>
</gene>
<dbReference type="SUPFAM" id="SSF51679">
    <property type="entry name" value="Bacterial luciferase-like"/>
    <property type="match status" value="1"/>
</dbReference>
<sequence length="340" mass="36909">MIRLSVLDQSVAVTGRSADASIRETLALAQHCEALGYERFWVSEHHSHPTIVGSAPEVLMAAIAATTQRIRIGSAGVMLPHYSALKVAEQFRVLEALAPGRIDLGVGRAPGSDGRTAQLLNPQAHSAADHFPLQVRELQAWVGGNELPEGHPGRGVTAEPGGPTAPTMWMLGSSNYGAQLAAHYGLPYAFAYFITDGQGAEEAIAVYRDMYRPSPQHPEPQPALCVWALAADTEEEAWQHFSGRERWKIDRNRGALGPLQSPAELAQRPYSPAEQMQADQLRRTALVGSGPQVAEKLRALSDALEVEELVVITWAHDPAVRRRSYELLATHFCAVPTRAA</sequence>
<name>A0A916SF85_9BURK</name>
<feature type="domain" description="Luciferase-like" evidence="3">
    <location>
        <begin position="12"/>
        <end position="303"/>
    </location>
</feature>
<comment type="caution">
    <text evidence="4">The sequence shown here is derived from an EMBL/GenBank/DDBJ whole genome shotgun (WGS) entry which is preliminary data.</text>
</comment>
<protein>
    <recommendedName>
        <fullName evidence="2">Luciferase-like monooxygenase</fullName>
    </recommendedName>
</protein>
<dbReference type="Proteomes" id="UP000620596">
    <property type="component" value="Unassembled WGS sequence"/>
</dbReference>
<dbReference type="InterPro" id="IPR011251">
    <property type="entry name" value="Luciferase-like_dom"/>
</dbReference>
<dbReference type="AlphaFoldDB" id="A0A916SF85"/>
<evidence type="ECO:0000256" key="2">
    <source>
        <dbReference type="ARBA" id="ARBA00074555"/>
    </source>
</evidence>
<accession>A0A916SF85</accession>
<dbReference type="PANTHER" id="PTHR30137:SF6">
    <property type="entry name" value="LUCIFERASE-LIKE MONOOXYGENASE"/>
    <property type="match status" value="1"/>
</dbReference>
<dbReference type="Gene3D" id="3.20.20.30">
    <property type="entry name" value="Luciferase-like domain"/>
    <property type="match status" value="1"/>
</dbReference>
<keyword evidence="5" id="KW-1185">Reference proteome</keyword>
<organism evidence="4 5">
    <name type="scientific">Polaromonas eurypsychrophila</name>
    <dbReference type="NCBI Taxonomy" id="1614635"/>
    <lineage>
        <taxon>Bacteria</taxon>
        <taxon>Pseudomonadati</taxon>
        <taxon>Pseudomonadota</taxon>
        <taxon>Betaproteobacteria</taxon>
        <taxon>Burkholderiales</taxon>
        <taxon>Comamonadaceae</taxon>
        <taxon>Polaromonas</taxon>
    </lineage>
</organism>
<dbReference type="EMBL" id="BMIG01000005">
    <property type="protein sequence ID" value="GGA96307.1"/>
    <property type="molecule type" value="Genomic_DNA"/>
</dbReference>